<keyword evidence="1" id="KW-0812">Transmembrane</keyword>
<dbReference type="PANTHER" id="PTHR43478">
    <property type="entry name" value="NA+/H+ ANTIPORTER-RELATED"/>
    <property type="match status" value="1"/>
</dbReference>
<dbReference type="EMBL" id="UINC01171781">
    <property type="protein sequence ID" value="SVD76522.1"/>
    <property type="molecule type" value="Genomic_DNA"/>
</dbReference>
<feature type="transmembrane region" description="Helical" evidence="1">
    <location>
        <begin position="6"/>
        <end position="24"/>
    </location>
</feature>
<keyword evidence="1" id="KW-0472">Membrane</keyword>
<dbReference type="PANTHER" id="PTHR43478:SF1">
    <property type="entry name" value="NA+_H+ ANTIPORTER NHAC-LIKE C-TERMINAL DOMAIN-CONTAINING PROTEIN"/>
    <property type="match status" value="1"/>
</dbReference>
<keyword evidence="1" id="KW-1133">Transmembrane helix</keyword>
<accession>A0A382XZG1</accession>
<organism evidence="2">
    <name type="scientific">marine metagenome</name>
    <dbReference type="NCBI Taxonomy" id="408172"/>
    <lineage>
        <taxon>unclassified sequences</taxon>
        <taxon>metagenomes</taxon>
        <taxon>ecological metagenomes</taxon>
    </lineage>
</organism>
<reference evidence="2" key="1">
    <citation type="submission" date="2018-05" db="EMBL/GenBank/DDBJ databases">
        <authorList>
            <person name="Lanie J.A."/>
            <person name="Ng W.-L."/>
            <person name="Kazmierczak K.M."/>
            <person name="Andrzejewski T.M."/>
            <person name="Davidsen T.M."/>
            <person name="Wayne K.J."/>
            <person name="Tettelin H."/>
            <person name="Glass J.I."/>
            <person name="Rusch D."/>
            <person name="Podicherti R."/>
            <person name="Tsui H.-C.T."/>
            <person name="Winkler M.E."/>
        </authorList>
    </citation>
    <scope>NUCLEOTIDE SEQUENCE</scope>
</reference>
<evidence type="ECO:0000313" key="2">
    <source>
        <dbReference type="EMBL" id="SVD76522.1"/>
    </source>
</evidence>
<feature type="transmembrane region" description="Helical" evidence="1">
    <location>
        <begin position="102"/>
        <end position="120"/>
    </location>
</feature>
<feature type="non-terminal residue" evidence="2">
    <location>
        <position position="237"/>
    </location>
</feature>
<feature type="transmembrane region" description="Helical" evidence="1">
    <location>
        <begin position="62"/>
        <end position="81"/>
    </location>
</feature>
<sequence>MEPTSHLGIVSIIPAAMAIILAFLTRNAIYSLAIACLVGVLLAGQGLTGFPTLMINALGNTSFSWIFLLELFIGILIAFFIRSGAIQGFTQFMADKQLGRRGIQLWTWVLGMFVFFSDYFSPLFVGTTMRSLTDKARISREKLAYIADSTSAPVSVIVPITGWAVYIAGLTIGMGPITNAAEAMVVFTQAIPYNFYALISVLMVGLIALGIIPEFGPMRSAERRAQFEGKVLRDGAV</sequence>
<name>A0A382XZG1_9ZZZZ</name>
<proteinExistence type="predicted"/>
<evidence type="ECO:0000256" key="1">
    <source>
        <dbReference type="SAM" id="Phobius"/>
    </source>
</evidence>
<protein>
    <submittedName>
        <fullName evidence="2">Uncharacterized protein</fullName>
    </submittedName>
</protein>
<feature type="transmembrane region" description="Helical" evidence="1">
    <location>
        <begin position="163"/>
        <end position="181"/>
    </location>
</feature>
<feature type="transmembrane region" description="Helical" evidence="1">
    <location>
        <begin position="193"/>
        <end position="212"/>
    </location>
</feature>
<gene>
    <name evidence="2" type="ORF">METZ01_LOCUS429376</name>
</gene>
<dbReference type="AlphaFoldDB" id="A0A382XZG1"/>
<feature type="transmembrane region" description="Helical" evidence="1">
    <location>
        <begin position="29"/>
        <end position="50"/>
    </location>
</feature>